<proteinExistence type="predicted"/>
<gene>
    <name evidence="2" type="ORF">Sylvanvirus13_14</name>
</gene>
<evidence type="ECO:0000256" key="1">
    <source>
        <dbReference type="SAM" id="MobiDB-lite"/>
    </source>
</evidence>
<name>A0A3G5AI72_9VIRU</name>
<feature type="region of interest" description="Disordered" evidence="1">
    <location>
        <begin position="644"/>
        <end position="770"/>
    </location>
</feature>
<accession>A0A3G5AI72</accession>
<feature type="compositionally biased region" description="Polar residues" evidence="1">
    <location>
        <begin position="677"/>
        <end position="696"/>
    </location>
</feature>
<feature type="compositionally biased region" description="Polar residues" evidence="1">
    <location>
        <begin position="706"/>
        <end position="733"/>
    </location>
</feature>
<organism evidence="2">
    <name type="scientific">Sylvanvirus sp</name>
    <dbReference type="NCBI Taxonomy" id="2487774"/>
    <lineage>
        <taxon>Viruses</taxon>
    </lineage>
</organism>
<sequence length="978" mass="107919">MSTGGLRVVLPANYLCSICEKRHPTPIMGHFSPLPSKDAPPADVFHLFNSSLSYSDVLILAMVQNYDEAKEFNIHKAPAIEPSTKSSHSSLHWESLKLSNIPFPPLESLKLLPSWKQLINDNEAESPYHLEMPIALCSTTLYSDSFPVNLFAKNLNYYLSGPLFSSYEAAIDSTCLVQPQALWFFFNLTRCLTVLLALGVSSITVEAKTYPILPPKYSDNTFTERLLYIASKSSHWAHSVLSSYLKDSTLFKQSQTITQTITNILLSAFSKYNGVCDSKSSPSLSKHILGVLRGSHFLEGLQGLVKHIQSKSAFNNLSWIASHAAYYVSARMGKALGLFDTKQSKDLESVANLAQVMSVVLFMGMEVDSEKMVAFSTSRTTLELLSMIDTEARKSIHVSEKMKTWSRRSDFVPPSLLIMSALDLNPSERFLSRYFLSPRAISVFSINDWVYEAAKNIPGFRSCEIVRRYKNSEVKNNSYFNPQYQLEITLESNSPLDIPEGIPLLQYFMEEKVESTLLDEFTKGKMAFEHDIYLKHQMPTADSDDNCVLFESGGNPHTAQSRPPLSICQTSDPSDHIVPDGTGFWISIEVPPDKKGVKSSVAPSTSAKSLFLIPFHVAFQSRLSPIDGHSIDRVKLHKNLNSLSASIPSPQRDVRKCVSPGSEIDSKQTSSPPPIPQNGSNAAAISTPFESNSSLSYALPTPPPLQTSNSSPASSSKIEANVQASKYAVQSQSLPTPLPAATPTFRASSSSPSLHPNPAVRPITSSSPACHQNADFSTKGTYSATTDIAFSEMQANSYSGPQTGLVWTGTAAKYFADQEDVGENSENYDFFYFLPRKIGTAQGSTPPSSLLPVELNKLRSTWRVGPTAPDSGFDFVNRTLTTRLLKPLPEDSVIDTNHGLTRPGDCGCLLFAQSKSDTTIKIPLGFHTMRRRVLGEDFMCSLPMWTAFGYIMEQTTGCSASWFQNNYLTLPNIFEVRV</sequence>
<protein>
    <submittedName>
        <fullName evidence="2">Uncharacterized protein</fullName>
    </submittedName>
</protein>
<reference evidence="2" key="1">
    <citation type="submission" date="2018-10" db="EMBL/GenBank/DDBJ databases">
        <title>Hidden diversity of soil giant viruses.</title>
        <authorList>
            <person name="Schulz F."/>
            <person name="Alteio L."/>
            <person name="Goudeau D."/>
            <person name="Ryan E.M."/>
            <person name="Malmstrom R.R."/>
            <person name="Blanchard J."/>
            <person name="Woyke T."/>
        </authorList>
    </citation>
    <scope>NUCLEOTIDE SEQUENCE</scope>
    <source>
        <strain evidence="2">SYV1</strain>
    </source>
</reference>
<dbReference type="EMBL" id="MK072519">
    <property type="protein sequence ID" value="AYV86907.1"/>
    <property type="molecule type" value="Genomic_DNA"/>
</dbReference>
<feature type="compositionally biased region" description="Polar residues" evidence="1">
    <location>
        <begin position="745"/>
        <end position="754"/>
    </location>
</feature>
<evidence type="ECO:0000313" key="2">
    <source>
        <dbReference type="EMBL" id="AYV86907.1"/>
    </source>
</evidence>